<proteinExistence type="predicted"/>
<evidence type="ECO:0000313" key="2">
    <source>
        <dbReference type="EMBL" id="KAH0964335.1"/>
    </source>
</evidence>
<dbReference type="RefSeq" id="XP_044721848.1">
    <property type="nucleotide sequence ID" value="XM_044863234.1"/>
</dbReference>
<dbReference type="Proteomes" id="UP000824596">
    <property type="component" value="Unassembled WGS sequence"/>
</dbReference>
<evidence type="ECO:0000256" key="1">
    <source>
        <dbReference type="SAM" id="MobiDB-lite"/>
    </source>
</evidence>
<comment type="caution">
    <text evidence="2">The sequence shown here is derived from an EMBL/GenBank/DDBJ whole genome shotgun (WGS) entry which is preliminary data.</text>
</comment>
<dbReference type="EMBL" id="JAIZPD010000004">
    <property type="protein sequence ID" value="KAH0964335.1"/>
    <property type="molecule type" value="Genomic_DNA"/>
</dbReference>
<sequence length="351" mass="40359">MNSTPVRIRGKRKPSSSTAKRPSPAPPAPKKMKRPLASVLASRSTRRRPTLESLPGEVLETVLLYSCNIALPRASPLLGVKLSDRVTLLRLFIWAFHDTWEQWFGIPQSQSFHHVPRSAREYEVPCQGDPVLQSAMLELPWVNIDFILQAQQAWADRYARGRWYQHSVPWRGDSRELPHDHRGGFGHFDARTCFEADYQQALRTHLRFEESRQWRARDVHPHTRMPAQLIVGPWDEEKLRRLFWLTRGGIRMDEDLRSLPPWEMRLQCLDNAVISAPEPSALVVNCMMGTWTFVNLPRDAVTKALANLDKRLEWGGDSRESRVVLRWARSSLSLSLGLSDYPGPIGRWAAH</sequence>
<feature type="region of interest" description="Disordered" evidence="1">
    <location>
        <begin position="1"/>
        <end position="50"/>
    </location>
</feature>
<name>A0A9P8MZY6_9HYPO</name>
<dbReference type="GeneID" id="68353892"/>
<evidence type="ECO:0000313" key="3">
    <source>
        <dbReference type="Proteomes" id="UP000824596"/>
    </source>
</evidence>
<dbReference type="AlphaFoldDB" id="A0A9P8MZY6"/>
<organism evidence="2 3">
    <name type="scientific">Hirsutella rhossiliensis</name>
    <dbReference type="NCBI Taxonomy" id="111463"/>
    <lineage>
        <taxon>Eukaryota</taxon>
        <taxon>Fungi</taxon>
        <taxon>Dikarya</taxon>
        <taxon>Ascomycota</taxon>
        <taxon>Pezizomycotina</taxon>
        <taxon>Sordariomycetes</taxon>
        <taxon>Hypocreomycetidae</taxon>
        <taxon>Hypocreales</taxon>
        <taxon>Ophiocordycipitaceae</taxon>
        <taxon>Hirsutella</taxon>
    </lineage>
</organism>
<keyword evidence="3" id="KW-1185">Reference proteome</keyword>
<gene>
    <name evidence="2" type="ORF">HRG_04763</name>
</gene>
<reference evidence="2" key="1">
    <citation type="submission" date="2021-09" db="EMBL/GenBank/DDBJ databases">
        <title>A high-quality genome of the endoparasitic fungus Hirsutella rhossiliensis with a comparison of Hirsutella genomes reveals transposable elements contributing to genome size variation.</title>
        <authorList>
            <person name="Lin R."/>
            <person name="Jiao Y."/>
            <person name="Sun X."/>
            <person name="Ling J."/>
            <person name="Xie B."/>
            <person name="Cheng X."/>
        </authorList>
    </citation>
    <scope>NUCLEOTIDE SEQUENCE</scope>
    <source>
        <strain evidence="2">HR02</strain>
    </source>
</reference>
<accession>A0A9P8MZY6</accession>
<protein>
    <submittedName>
        <fullName evidence="2">Uncharacterized protein</fullName>
    </submittedName>
</protein>
<dbReference type="OrthoDB" id="4167490at2759"/>